<accession>A0ABD1LJX8</accession>
<proteinExistence type="predicted"/>
<evidence type="ECO:0000313" key="3">
    <source>
        <dbReference type="Proteomes" id="UP001603857"/>
    </source>
</evidence>
<comment type="caution">
    <text evidence="2">The sequence shown here is derived from an EMBL/GenBank/DDBJ whole genome shotgun (WGS) entry which is preliminary data.</text>
</comment>
<feature type="region of interest" description="Disordered" evidence="1">
    <location>
        <begin position="16"/>
        <end position="80"/>
    </location>
</feature>
<organism evidence="2 3">
    <name type="scientific">Flemingia macrophylla</name>
    <dbReference type="NCBI Taxonomy" id="520843"/>
    <lineage>
        <taxon>Eukaryota</taxon>
        <taxon>Viridiplantae</taxon>
        <taxon>Streptophyta</taxon>
        <taxon>Embryophyta</taxon>
        <taxon>Tracheophyta</taxon>
        <taxon>Spermatophyta</taxon>
        <taxon>Magnoliopsida</taxon>
        <taxon>eudicotyledons</taxon>
        <taxon>Gunneridae</taxon>
        <taxon>Pentapetalae</taxon>
        <taxon>rosids</taxon>
        <taxon>fabids</taxon>
        <taxon>Fabales</taxon>
        <taxon>Fabaceae</taxon>
        <taxon>Papilionoideae</taxon>
        <taxon>50 kb inversion clade</taxon>
        <taxon>NPAAA clade</taxon>
        <taxon>indigoferoid/millettioid clade</taxon>
        <taxon>Phaseoleae</taxon>
        <taxon>Flemingia</taxon>
    </lineage>
</organism>
<sequence>MQEHVQALGNAIARLGDVYEGENDGEPPFPQGQSTDHERRWRKRQYNPGGVIVFEGSNGDKLPRKTSGRSEHPYEVGNQT</sequence>
<protein>
    <submittedName>
        <fullName evidence="2">Uncharacterized protein</fullName>
    </submittedName>
</protein>
<evidence type="ECO:0000256" key="1">
    <source>
        <dbReference type="SAM" id="MobiDB-lite"/>
    </source>
</evidence>
<reference evidence="2 3" key="1">
    <citation type="submission" date="2024-08" db="EMBL/GenBank/DDBJ databases">
        <title>Insights into the chromosomal genome structure of Flemingia macrophylla.</title>
        <authorList>
            <person name="Ding Y."/>
            <person name="Zhao Y."/>
            <person name="Bi W."/>
            <person name="Wu M."/>
            <person name="Zhao G."/>
            <person name="Gong Y."/>
            <person name="Li W."/>
            <person name="Zhang P."/>
        </authorList>
    </citation>
    <scope>NUCLEOTIDE SEQUENCE [LARGE SCALE GENOMIC DNA]</scope>
    <source>
        <strain evidence="2">DYQJB</strain>
        <tissue evidence="2">Leaf</tissue>
    </source>
</reference>
<gene>
    <name evidence="2" type="ORF">Fmac_022882</name>
</gene>
<evidence type="ECO:0000313" key="2">
    <source>
        <dbReference type="EMBL" id="KAL2323824.1"/>
    </source>
</evidence>
<dbReference type="EMBL" id="JBGMDY010000008">
    <property type="protein sequence ID" value="KAL2323824.1"/>
    <property type="molecule type" value="Genomic_DNA"/>
</dbReference>
<dbReference type="Proteomes" id="UP001603857">
    <property type="component" value="Unassembled WGS sequence"/>
</dbReference>
<keyword evidence="3" id="KW-1185">Reference proteome</keyword>
<dbReference type="AlphaFoldDB" id="A0ABD1LJX8"/>
<name>A0ABD1LJX8_9FABA</name>